<reference evidence="9 10" key="1">
    <citation type="submission" date="2019-02" db="EMBL/GenBank/DDBJ databases">
        <title>Pedobacter sp. nov., a novel speices isolated from soil of pinguins habitat in Antarcitica.</title>
        <authorList>
            <person name="He R.-H."/>
        </authorList>
    </citation>
    <scope>NUCLEOTIDE SEQUENCE [LARGE SCALE GENOMIC DNA]</scope>
    <source>
        <strain evidence="9 10">E01020</strain>
    </source>
</reference>
<feature type="domain" description="Alpha-L-fucosidase C-terminal" evidence="8">
    <location>
        <begin position="403"/>
        <end position="468"/>
    </location>
</feature>
<keyword evidence="4" id="KW-0732">Signal</keyword>
<dbReference type="Proteomes" id="UP000295668">
    <property type="component" value="Unassembled WGS sequence"/>
</dbReference>
<organism evidence="9 10">
    <name type="scientific">Pedobacter changchengzhani</name>
    <dbReference type="NCBI Taxonomy" id="2529274"/>
    <lineage>
        <taxon>Bacteria</taxon>
        <taxon>Pseudomonadati</taxon>
        <taxon>Bacteroidota</taxon>
        <taxon>Sphingobacteriia</taxon>
        <taxon>Sphingobacteriales</taxon>
        <taxon>Sphingobacteriaceae</taxon>
        <taxon>Pedobacter</taxon>
    </lineage>
</organism>
<comment type="caution">
    <text evidence="9">The sequence shown here is derived from an EMBL/GenBank/DDBJ whole genome shotgun (WGS) entry which is preliminary data.</text>
</comment>
<dbReference type="GO" id="GO:0006004">
    <property type="term" value="P:fucose metabolic process"/>
    <property type="evidence" value="ECO:0007669"/>
    <property type="project" value="InterPro"/>
</dbReference>
<evidence type="ECO:0000256" key="6">
    <source>
        <dbReference type="ARBA" id="ARBA00023295"/>
    </source>
</evidence>
<evidence type="ECO:0000259" key="7">
    <source>
        <dbReference type="Pfam" id="PF01120"/>
    </source>
</evidence>
<dbReference type="PANTHER" id="PTHR10030:SF37">
    <property type="entry name" value="ALPHA-L-FUCOSIDASE-RELATED"/>
    <property type="match status" value="1"/>
</dbReference>
<dbReference type="OrthoDB" id="107551at2"/>
<dbReference type="InterPro" id="IPR031919">
    <property type="entry name" value="Fucosidase_C"/>
</dbReference>
<accession>A0A4R5MLF3</accession>
<dbReference type="PANTHER" id="PTHR10030">
    <property type="entry name" value="ALPHA-L-FUCOSIDASE"/>
    <property type="match status" value="1"/>
</dbReference>
<name>A0A4R5MLF3_9SPHI</name>
<comment type="function">
    <text evidence="1">Alpha-L-fucosidase is responsible for hydrolyzing the alpha-1,6-linked fucose joined to the reducing-end N-acetylglucosamine of the carbohydrate moieties of glycoproteins.</text>
</comment>
<keyword evidence="5" id="KW-0378">Hydrolase</keyword>
<evidence type="ECO:0000256" key="3">
    <source>
        <dbReference type="ARBA" id="ARBA00012662"/>
    </source>
</evidence>
<dbReference type="EMBL" id="SJCY01000005">
    <property type="protein sequence ID" value="TDG36296.1"/>
    <property type="molecule type" value="Genomic_DNA"/>
</dbReference>
<dbReference type="SMART" id="SM00812">
    <property type="entry name" value="Alpha_L_fucos"/>
    <property type="match status" value="1"/>
</dbReference>
<keyword evidence="6" id="KW-0326">Glycosidase</keyword>
<dbReference type="SUPFAM" id="SSF51445">
    <property type="entry name" value="(Trans)glycosidases"/>
    <property type="match status" value="1"/>
</dbReference>
<dbReference type="EC" id="3.2.1.51" evidence="3"/>
<evidence type="ECO:0000256" key="1">
    <source>
        <dbReference type="ARBA" id="ARBA00004071"/>
    </source>
</evidence>
<evidence type="ECO:0000259" key="8">
    <source>
        <dbReference type="Pfam" id="PF16757"/>
    </source>
</evidence>
<dbReference type="PRINTS" id="PR00741">
    <property type="entry name" value="GLHYDRLASE29"/>
</dbReference>
<dbReference type="InterPro" id="IPR013780">
    <property type="entry name" value="Glyco_hydro_b"/>
</dbReference>
<keyword evidence="10" id="KW-1185">Reference proteome</keyword>
<feature type="domain" description="Glycoside hydrolase family 29 N-terminal" evidence="7">
    <location>
        <begin position="8"/>
        <end position="366"/>
    </location>
</feature>
<dbReference type="Gene3D" id="3.20.20.80">
    <property type="entry name" value="Glycosidases"/>
    <property type="match status" value="1"/>
</dbReference>
<sequence length="486" mass="55153">MFFGFQSFAQELFQPNWKSLKTYTVPDWFRDAKFGIFIHWGVYSVPAYGGGGIFGEWYGNDMYQKGSAAYKHHIETYGTQDKFGYKDFIPMFKGEKFDADAWAKLFKKAGAKYVVPVAEHHDGFAMYDTKLSKWNSVNMGPKRDVIGELSTSIRKEGMIFGLSSHRAEHWYFYHNGRDIKSDVNDPKFDDLYGPAATGEDSLSTTKISPVFLNDWLLRNTELVDKYKPQLFWFDWWLDNPSFQPYLKSFAAYYYNAGIAMNKGVVLNYKNTAFPDSAAVIDFERDGDTKISKLPWQSDDSVGDRSWGYIEDDHYKTPQFLIDGLIDIVSKNGNLLLNIGPKADGTIPEVQQHLLLEMGKWLDVNGEAIYGTRPWKIFGEGPGMIAAAEKAKQNADSYKPEEKEFTAQDFRFTTKGDDIFAIALKIPTGKIILKSFGKTQLKKKVTAIKLLGSSKDLKWKQTNDALVIDAVGVYPSEYAASFQVAVK</sequence>
<dbReference type="InterPro" id="IPR057739">
    <property type="entry name" value="Glyco_hydro_29_N"/>
</dbReference>
<dbReference type="GO" id="GO:0004560">
    <property type="term" value="F:alpha-L-fucosidase activity"/>
    <property type="evidence" value="ECO:0007669"/>
    <property type="project" value="InterPro"/>
</dbReference>
<dbReference type="GO" id="GO:0016139">
    <property type="term" value="P:glycoside catabolic process"/>
    <property type="evidence" value="ECO:0007669"/>
    <property type="project" value="TreeGrafter"/>
</dbReference>
<comment type="similarity">
    <text evidence="2">Belongs to the glycosyl hydrolase 29 family.</text>
</comment>
<dbReference type="Gene3D" id="2.60.40.1180">
    <property type="entry name" value="Golgi alpha-mannosidase II"/>
    <property type="match status" value="1"/>
</dbReference>
<dbReference type="Pfam" id="PF01120">
    <property type="entry name" value="Alpha_L_fucos"/>
    <property type="match status" value="1"/>
</dbReference>
<dbReference type="GO" id="GO:0005764">
    <property type="term" value="C:lysosome"/>
    <property type="evidence" value="ECO:0007669"/>
    <property type="project" value="TreeGrafter"/>
</dbReference>
<dbReference type="FunFam" id="3.20.20.80:FF:000158">
    <property type="entry name" value="Exported alpha-L-fucosidase"/>
    <property type="match status" value="1"/>
</dbReference>
<evidence type="ECO:0000313" key="10">
    <source>
        <dbReference type="Proteomes" id="UP000295668"/>
    </source>
</evidence>
<dbReference type="PIRSF" id="PIRSF001092">
    <property type="entry name" value="Alpha-L-fucosidase"/>
    <property type="match status" value="1"/>
</dbReference>
<dbReference type="Pfam" id="PF16757">
    <property type="entry name" value="Fucosidase_C"/>
    <property type="match status" value="1"/>
</dbReference>
<gene>
    <name evidence="9" type="ORF">EZJ43_09425</name>
</gene>
<dbReference type="InterPro" id="IPR000933">
    <property type="entry name" value="Glyco_hydro_29"/>
</dbReference>
<evidence type="ECO:0000313" key="9">
    <source>
        <dbReference type="EMBL" id="TDG36296.1"/>
    </source>
</evidence>
<dbReference type="InterPro" id="IPR017853">
    <property type="entry name" value="GH"/>
</dbReference>
<dbReference type="AlphaFoldDB" id="A0A4R5MLF3"/>
<dbReference type="InterPro" id="IPR016286">
    <property type="entry name" value="FUC_metazoa-typ"/>
</dbReference>
<evidence type="ECO:0000256" key="5">
    <source>
        <dbReference type="ARBA" id="ARBA00022801"/>
    </source>
</evidence>
<evidence type="ECO:0000256" key="4">
    <source>
        <dbReference type="ARBA" id="ARBA00022729"/>
    </source>
</evidence>
<evidence type="ECO:0000256" key="2">
    <source>
        <dbReference type="ARBA" id="ARBA00007951"/>
    </source>
</evidence>
<protein>
    <recommendedName>
        <fullName evidence="3">alpha-L-fucosidase</fullName>
        <ecNumber evidence="3">3.2.1.51</ecNumber>
    </recommendedName>
</protein>
<proteinExistence type="inferred from homology"/>